<feature type="coiled-coil region" evidence="1">
    <location>
        <begin position="68"/>
        <end position="95"/>
    </location>
</feature>
<reference evidence="4 5" key="1">
    <citation type="submission" date="2019-11" db="EMBL/GenBank/DDBJ databases">
        <title>Whole-genome sequencing of Allorhizobium vitis.</title>
        <authorList>
            <person name="Gan H.M."/>
            <person name="Savka M.A."/>
        </authorList>
    </citation>
    <scope>NUCLEOTIDE SEQUENCE [LARGE SCALE GENOMIC DNA]</scope>
    <source>
        <strain evidence="3 5">RF2/1</strain>
        <strain evidence="2 4">T1/7</strain>
    </source>
</reference>
<evidence type="ECO:0000313" key="3">
    <source>
        <dbReference type="EMBL" id="MUP10712.1"/>
    </source>
</evidence>
<dbReference type="Proteomes" id="UP000179454">
    <property type="component" value="Unassembled WGS sequence"/>
</dbReference>
<proteinExistence type="predicted"/>
<gene>
    <name evidence="3" type="ORF">BBK91_012600</name>
    <name evidence="2" type="ORF">BBL17_011335</name>
</gene>
<evidence type="ECO:0000313" key="4">
    <source>
        <dbReference type="Proteomes" id="UP000179454"/>
    </source>
</evidence>
<organism evidence="3 5">
    <name type="scientific">Agrobacterium vitis</name>
    <name type="common">Rhizobium vitis</name>
    <dbReference type="NCBI Taxonomy" id="373"/>
    <lineage>
        <taxon>Bacteria</taxon>
        <taxon>Pseudomonadati</taxon>
        <taxon>Pseudomonadota</taxon>
        <taxon>Alphaproteobacteria</taxon>
        <taxon>Hyphomicrobiales</taxon>
        <taxon>Rhizobiaceae</taxon>
        <taxon>Rhizobium/Agrobacterium group</taxon>
        <taxon>Agrobacterium</taxon>
    </lineage>
</organism>
<dbReference type="EMBL" id="MBFE02000006">
    <property type="protein sequence ID" value="MUO42374.1"/>
    <property type="molecule type" value="Genomic_DNA"/>
</dbReference>
<name>A0ABD6H9T3_AGRVI</name>
<keyword evidence="4" id="KW-1185">Reference proteome</keyword>
<dbReference type="Pfam" id="PF11985">
    <property type="entry name" value="Phage_Mu_Gp27"/>
    <property type="match status" value="1"/>
</dbReference>
<sequence>MAKGRGRLSSLQLLPRECSHVVQWAAEQLQDTTTSQVDIYQEFVTRLEQVQRESRGELEFKIPSLSSFNRYSVNLDELTRQINEAREMASAVASTFDAGKSDDLTLVATEAIKGLVLACARTKKGTIDPKGIAALAAAVHKAAQAQSVSSDRRRKVEAHFAEKAKEAVATVTKSKGLSAEAADEILAKILGVEK</sequence>
<evidence type="ECO:0000313" key="5">
    <source>
        <dbReference type="Proteomes" id="UP000179536"/>
    </source>
</evidence>
<evidence type="ECO:0000256" key="1">
    <source>
        <dbReference type="SAM" id="Coils"/>
    </source>
</evidence>
<dbReference type="RefSeq" id="WP_015916591.1">
    <property type="nucleotide sequence ID" value="NZ_AP023279.1"/>
</dbReference>
<evidence type="ECO:0000313" key="2">
    <source>
        <dbReference type="EMBL" id="MUO42374.1"/>
    </source>
</evidence>
<dbReference type="InterPro" id="IPR021874">
    <property type="entry name" value="Phage_Mu_Gp27"/>
</dbReference>
<comment type="caution">
    <text evidence="3">The sequence shown here is derived from an EMBL/GenBank/DDBJ whole genome shotgun (WGS) entry which is preliminary data.</text>
</comment>
<dbReference type="AlphaFoldDB" id="A0ABD6H9T3"/>
<dbReference type="EMBL" id="MBFA02000007">
    <property type="protein sequence ID" value="MUP10712.1"/>
    <property type="molecule type" value="Genomic_DNA"/>
</dbReference>
<accession>A0ABD6H9T3</accession>
<keyword evidence="1" id="KW-0175">Coiled coil</keyword>
<protein>
    <submittedName>
        <fullName evidence="3">DUF3486 family protein</fullName>
    </submittedName>
</protein>
<dbReference type="Proteomes" id="UP000179536">
    <property type="component" value="Unassembled WGS sequence"/>
</dbReference>